<evidence type="ECO:0000313" key="2">
    <source>
        <dbReference type="Proteomes" id="UP000218263"/>
    </source>
</evidence>
<sequence>MKNKMSNRYELTDFKKLSNEELAEAFIFPSKEPLTVKEKQEEEEFWQERRKQFANRTPQQQIYDKLLQLKFQLEDYIGSNQYQAVLNFGYFLNEYVNIQNKQDKEFAAEIDVTPAVFSQYRNNHRKPTEKFVIRLELHSNGMIPALAWFKLLQKDKEHEIMTNTGIRIEESRHVKNRLEFAY</sequence>
<evidence type="ECO:0000313" key="1">
    <source>
        <dbReference type="EMBL" id="BAU52072.1"/>
    </source>
</evidence>
<dbReference type="AlphaFoldDB" id="A0A110AZR2"/>
<keyword evidence="2" id="KW-1185">Reference proteome</keyword>
<dbReference type="Proteomes" id="UP000218263">
    <property type="component" value="Chromosome"/>
</dbReference>
<dbReference type="SUPFAM" id="SSF47413">
    <property type="entry name" value="lambda repressor-like DNA-binding domains"/>
    <property type="match status" value="1"/>
</dbReference>
<dbReference type="GO" id="GO:0003677">
    <property type="term" value="F:DNA binding"/>
    <property type="evidence" value="ECO:0007669"/>
    <property type="project" value="InterPro"/>
</dbReference>
<dbReference type="InterPro" id="IPR010982">
    <property type="entry name" value="Lambda_DNA-bd_dom_sf"/>
</dbReference>
<reference evidence="1 2" key="1">
    <citation type="submission" date="2015-12" db="EMBL/GenBank/DDBJ databases">
        <title>Genome sequence of Mucilaginibacter gotjawali.</title>
        <authorList>
            <person name="Lee J.S."/>
            <person name="Lee K.C."/>
            <person name="Kim K.K."/>
            <person name="Lee B.W."/>
        </authorList>
    </citation>
    <scope>NUCLEOTIDE SEQUENCE [LARGE SCALE GENOMIC DNA]</scope>
    <source>
        <strain evidence="1 2">SA3-7</strain>
    </source>
</reference>
<dbReference type="KEGG" id="mgot:MgSA37_00222"/>
<name>A0A110AZR2_9SPHI</name>
<protein>
    <submittedName>
        <fullName evidence="1">Uncharacterized protein</fullName>
    </submittedName>
</protein>
<accession>A0A110AZR2</accession>
<organism evidence="1 2">
    <name type="scientific">Mucilaginibacter gotjawali</name>
    <dbReference type="NCBI Taxonomy" id="1550579"/>
    <lineage>
        <taxon>Bacteria</taxon>
        <taxon>Pseudomonadati</taxon>
        <taxon>Bacteroidota</taxon>
        <taxon>Sphingobacteriia</taxon>
        <taxon>Sphingobacteriales</taxon>
        <taxon>Sphingobacteriaceae</taxon>
        <taxon>Mucilaginibacter</taxon>
    </lineage>
</organism>
<dbReference type="EMBL" id="AP017313">
    <property type="protein sequence ID" value="BAU52072.1"/>
    <property type="molecule type" value="Genomic_DNA"/>
</dbReference>
<proteinExistence type="predicted"/>
<dbReference type="OrthoDB" id="1493507at2"/>
<gene>
    <name evidence="1" type="ORF">MgSA37_00222</name>
</gene>
<dbReference type="RefSeq" id="WP_157750371.1">
    <property type="nucleotide sequence ID" value="NZ_AP017313.1"/>
</dbReference>